<evidence type="ECO:0000256" key="3">
    <source>
        <dbReference type="SAM" id="SignalP"/>
    </source>
</evidence>
<organism evidence="5 6">
    <name type="scientific">Phtheirospermum japonicum</name>
    <dbReference type="NCBI Taxonomy" id="374723"/>
    <lineage>
        <taxon>Eukaryota</taxon>
        <taxon>Viridiplantae</taxon>
        <taxon>Streptophyta</taxon>
        <taxon>Embryophyta</taxon>
        <taxon>Tracheophyta</taxon>
        <taxon>Spermatophyta</taxon>
        <taxon>Magnoliopsida</taxon>
        <taxon>eudicotyledons</taxon>
        <taxon>Gunneridae</taxon>
        <taxon>Pentapetalae</taxon>
        <taxon>asterids</taxon>
        <taxon>lamiids</taxon>
        <taxon>Lamiales</taxon>
        <taxon>Orobanchaceae</taxon>
        <taxon>Orobanchaceae incertae sedis</taxon>
        <taxon>Phtheirospermum</taxon>
    </lineage>
</organism>
<keyword evidence="2" id="KW-1133">Transmembrane helix</keyword>
<feature type="compositionally biased region" description="Acidic residues" evidence="1">
    <location>
        <begin position="289"/>
        <end position="299"/>
    </location>
</feature>
<feature type="compositionally biased region" description="Low complexity" evidence="1">
    <location>
        <begin position="300"/>
        <end position="313"/>
    </location>
</feature>
<feature type="signal peptide" evidence="3">
    <location>
        <begin position="1"/>
        <end position="24"/>
    </location>
</feature>
<dbReference type="Proteomes" id="UP000653305">
    <property type="component" value="Unassembled WGS sequence"/>
</dbReference>
<dbReference type="InterPro" id="IPR055780">
    <property type="entry name" value="DUF7356"/>
</dbReference>
<evidence type="ECO:0000259" key="4">
    <source>
        <dbReference type="Pfam" id="PF24053"/>
    </source>
</evidence>
<feature type="chain" id="PRO_5032727554" description="DUF7356 domain-containing protein" evidence="3">
    <location>
        <begin position="25"/>
        <end position="328"/>
    </location>
</feature>
<proteinExistence type="predicted"/>
<feature type="region of interest" description="Disordered" evidence="1">
    <location>
        <begin position="274"/>
        <end position="328"/>
    </location>
</feature>
<keyword evidence="2" id="KW-0472">Membrane</keyword>
<evidence type="ECO:0000256" key="1">
    <source>
        <dbReference type="SAM" id="MobiDB-lite"/>
    </source>
</evidence>
<feature type="domain" description="DUF7356" evidence="4">
    <location>
        <begin position="103"/>
        <end position="202"/>
    </location>
</feature>
<sequence>MKLSYTFLAIVLIAAAVFSYCVTADSKEDVAGTKKNDVLSKTDDSNKDGVNQTVEPVKNGKANNLGKSDSKMDGAARKGEVKENEGSDTESKKESKKGSLPPAREKCDSSSNRCTDDDKTLVACLRVPGNESPALSLLIQNMGKASLNIAISAPDLVELEKKQIELQENKDTEVKVSIKGVESGHLIILSAGHGKCTLNFRDQFVGMKKSGDPHDSSSFSNIFKLTLSKGFLFTCALIFLVISVFVSTKFGRKYFFSRKDPKYQKLDMELPISHDSKHESDENKGWDDNWGDDWDDEETPTTPSFPVTPSLSSKGMASRKFSKEGWKD</sequence>
<reference evidence="5" key="1">
    <citation type="submission" date="2020-07" db="EMBL/GenBank/DDBJ databases">
        <title>Ethylene signaling mediates host invasion by parasitic plants.</title>
        <authorList>
            <person name="Yoshida S."/>
        </authorList>
    </citation>
    <scope>NUCLEOTIDE SEQUENCE</scope>
    <source>
        <strain evidence="5">Okayama</strain>
    </source>
</reference>
<evidence type="ECO:0000256" key="2">
    <source>
        <dbReference type="SAM" id="Phobius"/>
    </source>
</evidence>
<dbReference type="OrthoDB" id="1936430at2759"/>
<gene>
    <name evidence="5" type="ORF">PHJA_000815800</name>
</gene>
<name>A0A830BGL2_9LAMI</name>
<dbReference type="AlphaFoldDB" id="A0A830BGL2"/>
<keyword evidence="3" id="KW-0732">Signal</keyword>
<feature type="transmembrane region" description="Helical" evidence="2">
    <location>
        <begin position="230"/>
        <end position="250"/>
    </location>
</feature>
<protein>
    <recommendedName>
        <fullName evidence="4">DUF7356 domain-containing protein</fullName>
    </recommendedName>
</protein>
<comment type="caution">
    <text evidence="5">The sequence shown here is derived from an EMBL/GenBank/DDBJ whole genome shotgun (WGS) entry which is preliminary data.</text>
</comment>
<dbReference type="PANTHER" id="PTHR34200">
    <property type="entry name" value="DENTIN SIALOPHOSPHOPROTEIN-LIKE ISOFORM X1"/>
    <property type="match status" value="1"/>
</dbReference>
<feature type="compositionally biased region" description="Basic and acidic residues" evidence="1">
    <location>
        <begin position="37"/>
        <end position="47"/>
    </location>
</feature>
<feature type="region of interest" description="Disordered" evidence="1">
    <location>
        <begin position="37"/>
        <end position="115"/>
    </location>
</feature>
<keyword evidence="2" id="KW-0812">Transmembrane</keyword>
<keyword evidence="6" id="KW-1185">Reference proteome</keyword>
<accession>A0A830BGL2</accession>
<dbReference type="EMBL" id="BMAC01000130">
    <property type="protein sequence ID" value="GFP86720.1"/>
    <property type="molecule type" value="Genomic_DNA"/>
</dbReference>
<dbReference type="PANTHER" id="PTHR34200:SF8">
    <property type="entry name" value="TRANSMEMBRANE PROTEIN"/>
    <property type="match status" value="1"/>
</dbReference>
<dbReference type="Pfam" id="PF24053">
    <property type="entry name" value="DUF7356"/>
    <property type="match status" value="1"/>
</dbReference>
<feature type="compositionally biased region" description="Basic and acidic residues" evidence="1">
    <location>
        <begin position="274"/>
        <end position="287"/>
    </location>
</feature>
<feature type="compositionally biased region" description="Basic and acidic residues" evidence="1">
    <location>
        <begin position="68"/>
        <end position="115"/>
    </location>
</feature>
<evidence type="ECO:0000313" key="6">
    <source>
        <dbReference type="Proteomes" id="UP000653305"/>
    </source>
</evidence>
<evidence type="ECO:0000313" key="5">
    <source>
        <dbReference type="EMBL" id="GFP86720.1"/>
    </source>
</evidence>